<keyword evidence="3" id="KW-1185">Reference proteome</keyword>
<evidence type="ECO:0000259" key="1">
    <source>
        <dbReference type="Pfam" id="PF13460"/>
    </source>
</evidence>
<dbReference type="PANTHER" id="PTHR43355:SF2">
    <property type="entry name" value="FLAVIN REDUCTASE (NADPH)"/>
    <property type="match status" value="1"/>
</dbReference>
<dbReference type="SUPFAM" id="SSF51735">
    <property type="entry name" value="NAD(P)-binding Rossmann-fold domains"/>
    <property type="match status" value="1"/>
</dbReference>
<organism evidence="2 3">
    <name type="scientific">Skermania pinensis</name>
    <dbReference type="NCBI Taxonomy" id="39122"/>
    <lineage>
        <taxon>Bacteria</taxon>
        <taxon>Bacillati</taxon>
        <taxon>Actinomycetota</taxon>
        <taxon>Actinomycetes</taxon>
        <taxon>Mycobacteriales</taxon>
        <taxon>Gordoniaceae</taxon>
        <taxon>Skermania</taxon>
    </lineage>
</organism>
<protein>
    <submittedName>
        <fullName evidence="2">SDR family oxidoreductase</fullName>
    </submittedName>
</protein>
<feature type="domain" description="NAD(P)-binding" evidence="1">
    <location>
        <begin position="7"/>
        <end position="203"/>
    </location>
</feature>
<proteinExistence type="predicted"/>
<dbReference type="InterPro" id="IPR051606">
    <property type="entry name" value="Polyketide_Oxido-like"/>
</dbReference>
<reference evidence="2" key="1">
    <citation type="submission" date="2021-07" db="EMBL/GenBank/DDBJ databases">
        <title>Candidatus Kaistella beijingensis sp. nov. isolated from a municipal wastewater treatment plant is involved in sludge foaming.</title>
        <authorList>
            <person name="Song Y."/>
            <person name="Liu S.-J."/>
        </authorList>
    </citation>
    <scope>NUCLEOTIDE SEQUENCE</scope>
    <source>
        <strain evidence="2">DSM 43998</strain>
    </source>
</reference>
<gene>
    <name evidence="2" type="ORF">KV203_12710</name>
</gene>
<dbReference type="Pfam" id="PF13460">
    <property type="entry name" value="NAD_binding_10"/>
    <property type="match status" value="1"/>
</dbReference>
<evidence type="ECO:0000313" key="3">
    <source>
        <dbReference type="Proteomes" id="UP000887023"/>
    </source>
</evidence>
<dbReference type="Proteomes" id="UP000887023">
    <property type="component" value="Chromosome"/>
</dbReference>
<name>A0ABX8S4M9_9ACTN</name>
<dbReference type="InterPro" id="IPR016040">
    <property type="entry name" value="NAD(P)-bd_dom"/>
</dbReference>
<dbReference type="InterPro" id="IPR036291">
    <property type="entry name" value="NAD(P)-bd_dom_sf"/>
</dbReference>
<dbReference type="Gene3D" id="3.40.50.720">
    <property type="entry name" value="NAD(P)-binding Rossmann-like Domain"/>
    <property type="match status" value="1"/>
</dbReference>
<dbReference type="PANTHER" id="PTHR43355">
    <property type="entry name" value="FLAVIN REDUCTASE (NADPH)"/>
    <property type="match status" value="1"/>
</dbReference>
<dbReference type="RefSeq" id="WP_066467770.1">
    <property type="nucleotide sequence ID" value="NZ_CBCRUZ010000002.1"/>
</dbReference>
<evidence type="ECO:0000313" key="2">
    <source>
        <dbReference type="EMBL" id="QXQ12790.1"/>
    </source>
</evidence>
<accession>A0ABX8S4M9</accession>
<sequence>MNVLVIGATGGSGRAVVAELLARGHRVTAFSRHASGLATAPQLRAVDGDATDPAAVDAVVPGHDAVVIALGISENPLRVRLRGPAGTAADVRSAGTRHVIAAMQRNGIHRLVVQSTYGVGATAGRLGVVDRLFFAVLIKGQAADHERQEQLVRASGLDWVIVQPIHLHDSRVGAGAFVSETGEVVGRKVSRGQVATVLADAAESVAGPVHRSLAVSARA</sequence>
<dbReference type="EMBL" id="CP079105">
    <property type="protein sequence ID" value="QXQ12790.1"/>
    <property type="molecule type" value="Genomic_DNA"/>
</dbReference>